<proteinExistence type="predicted"/>
<evidence type="ECO:0000259" key="3">
    <source>
        <dbReference type="Pfam" id="PF03217"/>
    </source>
</evidence>
<protein>
    <submittedName>
        <fullName evidence="4">BspA family leucine-rich repeat surface protein</fullName>
    </submittedName>
</protein>
<dbReference type="Gene3D" id="3.80.10.10">
    <property type="entry name" value="Ribonuclease Inhibitor"/>
    <property type="match status" value="1"/>
</dbReference>
<evidence type="ECO:0000256" key="2">
    <source>
        <dbReference type="SAM" id="SignalP"/>
    </source>
</evidence>
<dbReference type="EMBL" id="JBHTOI010000039">
    <property type="protein sequence ID" value="MFD1418342.1"/>
    <property type="molecule type" value="Genomic_DNA"/>
</dbReference>
<keyword evidence="2" id="KW-0732">Signal</keyword>
<feature type="domain" description="S-layer protein C-terminal" evidence="3">
    <location>
        <begin position="641"/>
        <end position="686"/>
    </location>
</feature>
<dbReference type="NCBIfam" id="TIGR02167">
    <property type="entry name" value="Liste_lipo_26"/>
    <property type="match status" value="1"/>
</dbReference>
<dbReference type="Proteomes" id="UP001597251">
    <property type="component" value="Unassembled WGS sequence"/>
</dbReference>
<keyword evidence="5" id="KW-1185">Reference proteome</keyword>
<feature type="region of interest" description="Disordered" evidence="1">
    <location>
        <begin position="35"/>
        <end position="145"/>
    </location>
</feature>
<feature type="chain" id="PRO_5047344397" evidence="2">
    <location>
        <begin position="34"/>
        <end position="756"/>
    </location>
</feature>
<gene>
    <name evidence="4" type="ORF">ACFQ42_06290</name>
</gene>
<accession>A0ABW4BV52</accession>
<dbReference type="Pfam" id="PF03382">
    <property type="entry name" value="DUF285"/>
    <property type="match status" value="1"/>
</dbReference>
<dbReference type="InterPro" id="IPR024968">
    <property type="entry name" value="SlpA_C_lactobacillus"/>
</dbReference>
<feature type="compositionally biased region" description="Low complexity" evidence="1">
    <location>
        <begin position="35"/>
        <end position="88"/>
    </location>
</feature>
<evidence type="ECO:0000256" key="1">
    <source>
        <dbReference type="SAM" id="MobiDB-lite"/>
    </source>
</evidence>
<feature type="compositionally biased region" description="Polar residues" evidence="1">
    <location>
        <begin position="89"/>
        <end position="127"/>
    </location>
</feature>
<feature type="signal peptide" evidence="2">
    <location>
        <begin position="1"/>
        <end position="33"/>
    </location>
</feature>
<dbReference type="RefSeq" id="WP_125677384.1">
    <property type="nucleotide sequence ID" value="NZ_JBHTOI010000039.1"/>
</dbReference>
<reference evidence="5" key="1">
    <citation type="journal article" date="2019" name="Int. J. Syst. Evol. Microbiol.">
        <title>The Global Catalogue of Microorganisms (GCM) 10K type strain sequencing project: providing services to taxonomists for standard genome sequencing and annotation.</title>
        <authorList>
            <consortium name="The Broad Institute Genomics Platform"/>
            <consortium name="The Broad Institute Genome Sequencing Center for Infectious Disease"/>
            <person name="Wu L."/>
            <person name="Ma J."/>
        </authorList>
    </citation>
    <scope>NUCLEOTIDE SEQUENCE [LARGE SCALE GENOMIC DNA]</scope>
    <source>
        <strain evidence="5">CCM 8936</strain>
    </source>
</reference>
<dbReference type="SUPFAM" id="SSF52058">
    <property type="entry name" value="L domain-like"/>
    <property type="match status" value="1"/>
</dbReference>
<comment type="caution">
    <text evidence="4">The sequence shown here is derived from an EMBL/GenBank/DDBJ whole genome shotgun (WGS) entry which is preliminary data.</text>
</comment>
<sequence>MKIKYKTDNLVSISLVTLSGLVLLGTHETIVHADTTSTDSAPTTESVATDGSATTASGAVTSGDNSSTPTSSDPTNSSESNGSSSSSSAPIQTGTANNTDSIKTTNNNPVSYSSSENPVQTNATTNYPDTTAIPTDTAADHQGKLSGDNGSSWYLDNAGTLHIGAGTVSDPVFDTTTTTWSGYKYADDVTNVNFEDGAVADTNMSRYFYGMSNLKTADVSKLDVSNTTDFSYMFSQTENLESLDLSGWKISDGVDFQSFVGGSGIKSLNLSGLTLNGANLNGAFGFDSSLENIDLTNFSATGVTDAYTLFNMDSSLKSLDLTGFTLTSAANTTGMLALLSGLASLKVNSDTVLANTGLSNPTGFKGWTDGTNSYTSDDLSAVYGAGTSSDSDARKSTTWTVTSSSNVNYVINYYDDVTNDLVGSISGSGLEGGSVRISPNYPGYETTVDEKVSSINLPTAGFGLTVPDQVYKYNISPVDSRWVKITESDKGATNSTDNQNIELVYNNDTGNLVNIATAKSNLEADRTFDLADSTVEFTVNGNDFKGKLSDKSLAGYTIGQLLQMFTTGKADSDGVPLDIPADTTREQLIDYMVQLYDKYLISVSVGLVYEPKATTNTGGDSNPSKTVLKDQNIATTTKTVSLYDENGKLVTNRGLDINTAWQSDAEYTLDGVLYYRVSDNEYAKASDVYVYVDYPGIIRVSNGQKGDLVDYLGCKLDRKLGSLTDWKTDRIALINGGRYYRVSTDEFVDVDEAYNI</sequence>
<dbReference type="InterPro" id="IPR032675">
    <property type="entry name" value="LRR_dom_sf"/>
</dbReference>
<dbReference type="InterPro" id="IPR005046">
    <property type="entry name" value="DUF285"/>
</dbReference>
<dbReference type="Pfam" id="PF03217">
    <property type="entry name" value="SlpA"/>
    <property type="match status" value="1"/>
</dbReference>
<feature type="compositionally biased region" description="Low complexity" evidence="1">
    <location>
        <begin position="128"/>
        <end position="137"/>
    </location>
</feature>
<evidence type="ECO:0000313" key="4">
    <source>
        <dbReference type="EMBL" id="MFD1418342.1"/>
    </source>
</evidence>
<evidence type="ECO:0000313" key="5">
    <source>
        <dbReference type="Proteomes" id="UP001597251"/>
    </source>
</evidence>
<dbReference type="InterPro" id="IPR011889">
    <property type="entry name" value="Liste_lipo_26"/>
</dbReference>
<name>A0ABW4BV52_9LACO</name>
<organism evidence="4 5">
    <name type="scientific">Companilactobacillus keshanensis</name>
    <dbReference type="NCBI Taxonomy" id="2486003"/>
    <lineage>
        <taxon>Bacteria</taxon>
        <taxon>Bacillati</taxon>
        <taxon>Bacillota</taxon>
        <taxon>Bacilli</taxon>
        <taxon>Lactobacillales</taxon>
        <taxon>Lactobacillaceae</taxon>
        <taxon>Companilactobacillus</taxon>
    </lineage>
</organism>